<name>A0ABT1NFC5_9FIRM</name>
<proteinExistence type="predicted"/>
<protein>
    <submittedName>
        <fullName evidence="1">Uncharacterized protein</fullName>
    </submittedName>
</protein>
<dbReference type="RefSeq" id="WP_255227469.1">
    <property type="nucleotide sequence ID" value="NZ_JAJEKE010000008.1"/>
</dbReference>
<reference evidence="1 2" key="1">
    <citation type="submission" date="2021-10" db="EMBL/GenBank/DDBJ databases">
        <title>Lutispora strain m25 sp. nov., a thermophilic, non-spore-forming bacterium isolated from a lab-scale methanogenic bioreactor digesting anaerobic sludge.</title>
        <authorList>
            <person name="El Houari A."/>
            <person name="Mcdonald J."/>
        </authorList>
    </citation>
    <scope>NUCLEOTIDE SEQUENCE [LARGE SCALE GENOMIC DNA]</scope>
    <source>
        <strain evidence="2">m25</strain>
    </source>
</reference>
<gene>
    <name evidence="1" type="ORF">LJD61_10385</name>
</gene>
<evidence type="ECO:0000313" key="1">
    <source>
        <dbReference type="EMBL" id="MCQ1529949.1"/>
    </source>
</evidence>
<dbReference type="EMBL" id="JAJEKE010000008">
    <property type="protein sequence ID" value="MCQ1529949.1"/>
    <property type="molecule type" value="Genomic_DNA"/>
</dbReference>
<dbReference type="Proteomes" id="UP001651880">
    <property type="component" value="Unassembled WGS sequence"/>
</dbReference>
<dbReference type="PROSITE" id="PS51257">
    <property type="entry name" value="PROKAR_LIPOPROTEIN"/>
    <property type="match status" value="1"/>
</dbReference>
<evidence type="ECO:0000313" key="2">
    <source>
        <dbReference type="Proteomes" id="UP001651880"/>
    </source>
</evidence>
<accession>A0ABT1NFC5</accession>
<organism evidence="1 2">
    <name type="scientific">Lutispora saccharofermentans</name>
    <dbReference type="NCBI Taxonomy" id="3024236"/>
    <lineage>
        <taxon>Bacteria</taxon>
        <taxon>Bacillati</taxon>
        <taxon>Bacillota</taxon>
        <taxon>Clostridia</taxon>
        <taxon>Lutisporales</taxon>
        <taxon>Lutisporaceae</taxon>
        <taxon>Lutispora</taxon>
    </lineage>
</organism>
<comment type="caution">
    <text evidence="1">The sequence shown here is derived from an EMBL/GenBank/DDBJ whole genome shotgun (WGS) entry which is preliminary data.</text>
</comment>
<keyword evidence="2" id="KW-1185">Reference proteome</keyword>
<sequence length="176" mass="19632">MKKVYVIFAVFLLLLGISACFRFSIIGVNRDGLERDARKYQKIDGSWQVSKSVTDNLGALLFYDKHLNDFTYSIYLNRKGFSFGYFFRSGGSTSGISNGIRAFNYGSSMALISMNKVNVARIECVSETGPMQEAVHMIEPGEPFAIAIPVTDDSMTVKIYDQNGNEIPITEISSYD</sequence>